<keyword evidence="1" id="KW-0472">Membrane</keyword>
<keyword evidence="1" id="KW-1133">Transmembrane helix</keyword>
<protein>
    <submittedName>
        <fullName evidence="3">Tripartite tricarboxylate transporter TctB family protein</fullName>
    </submittedName>
</protein>
<accession>A0ABR9SAB1</accession>
<gene>
    <name evidence="3" type="ORF">IM787_20620</name>
</gene>
<evidence type="ECO:0000256" key="1">
    <source>
        <dbReference type="SAM" id="Phobius"/>
    </source>
</evidence>
<feature type="transmembrane region" description="Helical" evidence="1">
    <location>
        <begin position="117"/>
        <end position="136"/>
    </location>
</feature>
<evidence type="ECO:0000313" key="3">
    <source>
        <dbReference type="EMBL" id="MBE7369979.1"/>
    </source>
</evidence>
<feature type="domain" description="DUF1468" evidence="2">
    <location>
        <begin position="19"/>
        <end position="175"/>
    </location>
</feature>
<feature type="transmembrane region" description="Helical" evidence="1">
    <location>
        <begin position="148"/>
        <end position="172"/>
    </location>
</feature>
<comment type="caution">
    <text evidence="3">The sequence shown here is derived from an EMBL/GenBank/DDBJ whole genome shotgun (WGS) entry which is preliminary data.</text>
</comment>
<dbReference type="InterPro" id="IPR009936">
    <property type="entry name" value="DUF1468"/>
</dbReference>
<dbReference type="Proteomes" id="UP000806285">
    <property type="component" value="Unassembled WGS sequence"/>
</dbReference>
<feature type="transmembrane region" description="Helical" evidence="1">
    <location>
        <begin position="12"/>
        <end position="33"/>
    </location>
</feature>
<evidence type="ECO:0000313" key="4">
    <source>
        <dbReference type="Proteomes" id="UP000806285"/>
    </source>
</evidence>
<feature type="transmembrane region" description="Helical" evidence="1">
    <location>
        <begin position="95"/>
        <end position="111"/>
    </location>
</feature>
<name>A0ABR9SAB1_9BURK</name>
<proteinExistence type="predicted"/>
<keyword evidence="4" id="KW-1185">Reference proteome</keyword>
<reference evidence="3 4" key="1">
    <citation type="submission" date="2020-10" db="EMBL/GenBank/DDBJ databases">
        <title>Ramlibacter sp. HM2 16S ribosomal RNA gene Genome sequencing and assembly.</title>
        <authorList>
            <person name="Kang M."/>
        </authorList>
    </citation>
    <scope>NUCLEOTIDE SEQUENCE [LARGE SCALE GENOMIC DNA]</scope>
    <source>
        <strain evidence="3 4">HM2</strain>
    </source>
</reference>
<dbReference type="Pfam" id="PF07331">
    <property type="entry name" value="TctB"/>
    <property type="match status" value="1"/>
</dbReference>
<organism evidence="3 4">
    <name type="scientific">Ramlibacter pallidus</name>
    <dbReference type="NCBI Taxonomy" id="2780087"/>
    <lineage>
        <taxon>Bacteria</taxon>
        <taxon>Pseudomonadati</taxon>
        <taxon>Pseudomonadota</taxon>
        <taxon>Betaproteobacteria</taxon>
        <taxon>Burkholderiales</taxon>
        <taxon>Comamonadaceae</taxon>
        <taxon>Ramlibacter</taxon>
    </lineage>
</organism>
<sequence>MSMESAPDRESSARADLLSSLAWIAFGAGVFVLSWRMDRLENLHINKYEIPGLVPGMLGAAILLLGIVLALRSLQRGALRPEGASQPRPPGERRYLAIVLGAMVAYPIVLVGHGVPFWLATLLFVAAFIFCFDRGRQQGLGRGNAKQAVLALAYGAATSAVVTLVFQEIFYVRLP</sequence>
<dbReference type="EMBL" id="JADDIV010000006">
    <property type="protein sequence ID" value="MBE7369979.1"/>
    <property type="molecule type" value="Genomic_DNA"/>
</dbReference>
<evidence type="ECO:0000259" key="2">
    <source>
        <dbReference type="Pfam" id="PF07331"/>
    </source>
</evidence>
<feature type="transmembrane region" description="Helical" evidence="1">
    <location>
        <begin position="53"/>
        <end position="74"/>
    </location>
</feature>
<keyword evidence="1" id="KW-0812">Transmembrane</keyword>
<dbReference type="RefSeq" id="WP_193678604.1">
    <property type="nucleotide sequence ID" value="NZ_JADDIV010000006.1"/>
</dbReference>